<reference evidence="5 6" key="1">
    <citation type="journal article" date="2014" name="Genome Announc.">
        <title>Draft Genome Sequences of Two Vibrionaceae Species, Vibrio ponticus C121 and Photobacterium aphoticum C119, Isolated as Coral Reef Microbiota.</title>
        <authorList>
            <person name="Al-saari N."/>
            <person name="Meirelles P.M."/>
            <person name="Mino S."/>
            <person name="Suda W."/>
            <person name="Oshima K."/>
            <person name="Hattori M."/>
            <person name="Ohkuma M."/>
            <person name="Thompson F.L."/>
            <person name="Gomez-Gil B."/>
            <person name="Sawabe T."/>
            <person name="Sawabe T."/>
        </authorList>
    </citation>
    <scope>NUCLEOTIDE SEQUENCE [LARGE SCALE GENOMIC DNA]</scope>
    <source>
        <strain evidence="5 6">JCM 19237</strain>
    </source>
</reference>
<evidence type="ECO:0000259" key="4">
    <source>
        <dbReference type="Pfam" id="PF08352"/>
    </source>
</evidence>
<proteinExistence type="predicted"/>
<comment type="caution">
    <text evidence="5">The sequence shown here is derived from an EMBL/GenBank/DDBJ whole genome shotgun (WGS) entry which is preliminary data.</text>
</comment>
<dbReference type="EMBL" id="BBMN01000006">
    <property type="protein sequence ID" value="GAL05293.1"/>
    <property type="molecule type" value="Genomic_DNA"/>
</dbReference>
<sequence length="69" mass="7865">MISAVPDPAKSIHTQLEGHKGEIPLWTPESLGCPFAGRCKHTTDRCRQQLPNVTQLSENHFVRCYLYEQ</sequence>
<evidence type="ECO:0000313" key="6">
    <source>
        <dbReference type="Proteomes" id="UP000029227"/>
    </source>
</evidence>
<dbReference type="STRING" id="754436.JCM19237_3676"/>
<dbReference type="Pfam" id="PF08352">
    <property type="entry name" value="oligo_HPY"/>
    <property type="match status" value="1"/>
</dbReference>
<protein>
    <submittedName>
        <fullName evidence="5">(GlcNAc)2 ABC transporter ATP-binding component 2</fullName>
    </submittedName>
</protein>
<dbReference type="InterPro" id="IPR013563">
    <property type="entry name" value="Oligopep_ABC_C"/>
</dbReference>
<feature type="domain" description="Oligopeptide/dipeptide ABC transporter C-terminal" evidence="4">
    <location>
        <begin position="1"/>
        <end position="46"/>
    </location>
</feature>
<dbReference type="AlphaFoldDB" id="A0A090QSP2"/>
<name>A0A090QSP2_9GAMM</name>
<dbReference type="Gene3D" id="3.40.50.300">
    <property type="entry name" value="P-loop containing nucleotide triphosphate hydrolases"/>
    <property type="match status" value="1"/>
</dbReference>
<evidence type="ECO:0000256" key="2">
    <source>
        <dbReference type="ARBA" id="ARBA00022741"/>
    </source>
</evidence>
<keyword evidence="1" id="KW-0813">Transport</keyword>
<evidence type="ECO:0000313" key="5">
    <source>
        <dbReference type="EMBL" id="GAL05293.1"/>
    </source>
</evidence>
<gene>
    <name evidence="5" type="ORF">JCM19237_3676</name>
</gene>
<evidence type="ECO:0000256" key="3">
    <source>
        <dbReference type="ARBA" id="ARBA00022840"/>
    </source>
</evidence>
<dbReference type="InterPro" id="IPR027417">
    <property type="entry name" value="P-loop_NTPase"/>
</dbReference>
<accession>A0A090QSP2</accession>
<organism evidence="5 6">
    <name type="scientific">Photobacterium aphoticum</name>
    <dbReference type="NCBI Taxonomy" id="754436"/>
    <lineage>
        <taxon>Bacteria</taxon>
        <taxon>Pseudomonadati</taxon>
        <taxon>Pseudomonadota</taxon>
        <taxon>Gammaproteobacteria</taxon>
        <taxon>Vibrionales</taxon>
        <taxon>Vibrionaceae</taxon>
        <taxon>Photobacterium</taxon>
    </lineage>
</organism>
<keyword evidence="2" id="KW-0547">Nucleotide-binding</keyword>
<dbReference type="Proteomes" id="UP000029227">
    <property type="component" value="Unassembled WGS sequence"/>
</dbReference>
<dbReference type="GO" id="GO:0005524">
    <property type="term" value="F:ATP binding"/>
    <property type="evidence" value="ECO:0007669"/>
    <property type="project" value="UniProtKB-KW"/>
</dbReference>
<keyword evidence="3 5" id="KW-0067">ATP-binding</keyword>
<evidence type="ECO:0000256" key="1">
    <source>
        <dbReference type="ARBA" id="ARBA00022448"/>
    </source>
</evidence>
<dbReference type="eggNOG" id="COG4608">
    <property type="taxonomic scope" value="Bacteria"/>
</dbReference>
<dbReference type="NCBIfam" id="TIGR01727">
    <property type="entry name" value="oligo_HPY"/>
    <property type="match status" value="1"/>
</dbReference>
<dbReference type="GO" id="GO:0015833">
    <property type="term" value="P:peptide transport"/>
    <property type="evidence" value="ECO:0007669"/>
    <property type="project" value="InterPro"/>
</dbReference>